<evidence type="ECO:0000313" key="2">
    <source>
        <dbReference type="EMBL" id="MCS0638381.1"/>
    </source>
</evidence>
<organism evidence="2 3">
    <name type="scientific">Streptomyces pyxinae</name>
    <dbReference type="NCBI Taxonomy" id="2970734"/>
    <lineage>
        <taxon>Bacteria</taxon>
        <taxon>Bacillati</taxon>
        <taxon>Actinomycetota</taxon>
        <taxon>Actinomycetes</taxon>
        <taxon>Kitasatosporales</taxon>
        <taxon>Streptomycetaceae</taxon>
        <taxon>Streptomyces</taxon>
    </lineage>
</organism>
<protein>
    <submittedName>
        <fullName evidence="2">HEAT repeat domain-containing protein</fullName>
    </submittedName>
</protein>
<dbReference type="SUPFAM" id="SSF48371">
    <property type="entry name" value="ARM repeat"/>
    <property type="match status" value="1"/>
</dbReference>
<proteinExistence type="predicted"/>
<dbReference type="RefSeq" id="WP_258789651.1">
    <property type="nucleotide sequence ID" value="NZ_JANUGQ010000021.1"/>
</dbReference>
<accession>A0ABT2CLS1</accession>
<keyword evidence="3" id="KW-1185">Reference proteome</keyword>
<dbReference type="EMBL" id="JANUGQ010000021">
    <property type="protein sequence ID" value="MCS0638381.1"/>
    <property type="molecule type" value="Genomic_DNA"/>
</dbReference>
<dbReference type="Proteomes" id="UP001431313">
    <property type="component" value="Unassembled WGS sequence"/>
</dbReference>
<reference evidence="2" key="1">
    <citation type="submission" date="2022-08" db="EMBL/GenBank/DDBJ databases">
        <authorList>
            <person name="Somphong A."/>
            <person name="Phongsopitanun W."/>
        </authorList>
    </citation>
    <scope>NUCLEOTIDE SEQUENCE</scope>
    <source>
        <strain evidence="2">LP05-1</strain>
    </source>
</reference>
<feature type="region of interest" description="Disordered" evidence="1">
    <location>
        <begin position="139"/>
        <end position="172"/>
    </location>
</feature>
<evidence type="ECO:0000313" key="3">
    <source>
        <dbReference type="Proteomes" id="UP001431313"/>
    </source>
</evidence>
<dbReference type="InterPro" id="IPR011989">
    <property type="entry name" value="ARM-like"/>
</dbReference>
<gene>
    <name evidence="2" type="ORF">NX801_22540</name>
</gene>
<evidence type="ECO:0000256" key="1">
    <source>
        <dbReference type="SAM" id="MobiDB-lite"/>
    </source>
</evidence>
<name>A0ABT2CLS1_9ACTN</name>
<dbReference type="InterPro" id="IPR016024">
    <property type="entry name" value="ARM-type_fold"/>
</dbReference>
<dbReference type="Gene3D" id="1.25.10.10">
    <property type="entry name" value="Leucine-rich Repeat Variant"/>
    <property type="match status" value="1"/>
</dbReference>
<sequence>MGCHPPPQHRGEWWPERPEAFDAVLALATDAAAPGRPAALWTLADHWSGTPGVLDTVLTAATDTDPAVRRAAFRALVVRYPERAWPLVRDGATADPSDEERASLVRLVALVWPAEAGAEGILADRAVEDPAESVRAAAAHGRELLRTGTEPLATAVPPPGRVPDGRRGRISP</sequence>
<feature type="compositionally biased region" description="Basic and acidic residues" evidence="1">
    <location>
        <begin position="163"/>
        <end position="172"/>
    </location>
</feature>
<comment type="caution">
    <text evidence="2">The sequence shown here is derived from an EMBL/GenBank/DDBJ whole genome shotgun (WGS) entry which is preliminary data.</text>
</comment>
<dbReference type="Pfam" id="PF13646">
    <property type="entry name" value="HEAT_2"/>
    <property type="match status" value="1"/>
</dbReference>